<dbReference type="EMBL" id="CP001739">
    <property type="protein sequence ID" value="ACZ08894.1"/>
    <property type="molecule type" value="Genomic_DNA"/>
</dbReference>
<dbReference type="KEGG" id="str:Sterm_2039"/>
<feature type="transmembrane region" description="Helical" evidence="1">
    <location>
        <begin position="140"/>
        <end position="166"/>
    </location>
</feature>
<feature type="transmembrane region" description="Helical" evidence="1">
    <location>
        <begin position="48"/>
        <end position="69"/>
    </location>
</feature>
<feature type="transmembrane region" description="Helical" evidence="1">
    <location>
        <begin position="109"/>
        <end position="128"/>
    </location>
</feature>
<reference evidence="3" key="1">
    <citation type="submission" date="2009-09" db="EMBL/GenBank/DDBJ databases">
        <title>The complete chromosome of Sebaldella termitidis ATCC 33386.</title>
        <authorList>
            <consortium name="US DOE Joint Genome Institute (JGI-PGF)"/>
            <person name="Lucas S."/>
            <person name="Copeland A."/>
            <person name="Lapidus A."/>
            <person name="Glavina del Rio T."/>
            <person name="Dalin E."/>
            <person name="Tice H."/>
            <person name="Bruce D."/>
            <person name="Goodwin L."/>
            <person name="Pitluck S."/>
            <person name="Kyrpides N."/>
            <person name="Mavromatis K."/>
            <person name="Ivanova N."/>
            <person name="Mikhailova N."/>
            <person name="Sims D."/>
            <person name="Meincke L."/>
            <person name="Brettin T."/>
            <person name="Detter J.C."/>
            <person name="Han C."/>
            <person name="Larimer F."/>
            <person name="Land M."/>
            <person name="Hauser L."/>
            <person name="Markowitz V."/>
            <person name="Cheng J.F."/>
            <person name="Hugenholtz P."/>
            <person name="Woyke T."/>
            <person name="Wu D."/>
            <person name="Eisen J.A."/>
        </authorList>
    </citation>
    <scope>NUCLEOTIDE SEQUENCE [LARGE SCALE GENOMIC DNA]</scope>
    <source>
        <strain evidence="3">ATCC 33386 / NCTC 11300</strain>
    </source>
</reference>
<reference evidence="2 3" key="2">
    <citation type="journal article" date="2010" name="Stand. Genomic Sci.">
        <title>Complete genome sequence of Sebaldella termitidis type strain (NCTC 11300).</title>
        <authorList>
            <person name="Harmon-Smith M."/>
            <person name="Celia L."/>
            <person name="Chertkov O."/>
            <person name="Lapidus A."/>
            <person name="Copeland A."/>
            <person name="Glavina Del Rio T."/>
            <person name="Nolan M."/>
            <person name="Lucas S."/>
            <person name="Tice H."/>
            <person name="Cheng J.F."/>
            <person name="Han C."/>
            <person name="Detter J.C."/>
            <person name="Bruce D."/>
            <person name="Goodwin L."/>
            <person name="Pitluck S."/>
            <person name="Pati A."/>
            <person name="Liolios K."/>
            <person name="Ivanova N."/>
            <person name="Mavromatis K."/>
            <person name="Mikhailova N."/>
            <person name="Chen A."/>
            <person name="Palaniappan K."/>
            <person name="Land M."/>
            <person name="Hauser L."/>
            <person name="Chang Y.J."/>
            <person name="Jeffries C.D."/>
            <person name="Brettin T."/>
            <person name="Goker M."/>
            <person name="Beck B."/>
            <person name="Bristow J."/>
            <person name="Eisen J.A."/>
            <person name="Markowitz V."/>
            <person name="Hugenholtz P."/>
            <person name="Kyrpides N.C."/>
            <person name="Klenk H.P."/>
            <person name="Chen F."/>
        </authorList>
    </citation>
    <scope>NUCLEOTIDE SEQUENCE [LARGE SCALE GENOMIC DNA]</scope>
    <source>
        <strain evidence="3">ATCC 33386 / NCTC 11300</strain>
    </source>
</reference>
<dbReference type="Proteomes" id="UP000000845">
    <property type="component" value="Chromosome"/>
</dbReference>
<organism evidence="2 3">
    <name type="scientific">Sebaldella termitidis (strain ATCC 33386 / NCTC 11300)</name>
    <dbReference type="NCBI Taxonomy" id="526218"/>
    <lineage>
        <taxon>Bacteria</taxon>
        <taxon>Fusobacteriati</taxon>
        <taxon>Fusobacteriota</taxon>
        <taxon>Fusobacteriia</taxon>
        <taxon>Fusobacteriales</taxon>
        <taxon>Leptotrichiaceae</taxon>
        <taxon>Sebaldella</taxon>
    </lineage>
</organism>
<keyword evidence="1" id="KW-0812">Transmembrane</keyword>
<dbReference type="eggNOG" id="ENOG5031UAF">
    <property type="taxonomic scope" value="Bacteria"/>
</dbReference>
<evidence type="ECO:0000313" key="3">
    <source>
        <dbReference type="Proteomes" id="UP000000845"/>
    </source>
</evidence>
<dbReference type="HOGENOM" id="CLU_132472_1_0_0"/>
<accession>D1AJK6</accession>
<gene>
    <name evidence="2" type="ordered locus">Sterm_2039</name>
</gene>
<evidence type="ECO:0000313" key="2">
    <source>
        <dbReference type="EMBL" id="ACZ08894.1"/>
    </source>
</evidence>
<name>D1AJK6_SEBTE</name>
<dbReference type="RefSeq" id="WP_012861488.1">
    <property type="nucleotide sequence ID" value="NC_013517.1"/>
</dbReference>
<feature type="transmembrane region" description="Helical" evidence="1">
    <location>
        <begin position="12"/>
        <end position="36"/>
    </location>
</feature>
<protein>
    <recommendedName>
        <fullName evidence="4">DUF340 domain-containing protein</fullName>
    </recommendedName>
</protein>
<keyword evidence="1" id="KW-0472">Membrane</keyword>
<dbReference type="STRING" id="526218.Sterm_2039"/>
<evidence type="ECO:0008006" key="4">
    <source>
        <dbReference type="Google" id="ProtNLM"/>
    </source>
</evidence>
<sequence length="168" mass="18562">MTDDMMKEVKQFLKYGIILLLSVVSVLFGTMIKYIFHPNPKLVLNKYTVYGLLALWFISMVGLLVSMVLKRVPVLNKFPILGWVSIFSIAFCLPGMPFSSLIIKSINSVDLLAITTPILTYAGISVVNRMSELKQTSWKILIVAVAVFIGTYIGSATIAQIGLTIIGK</sequence>
<proteinExistence type="predicted"/>
<keyword evidence="1" id="KW-1133">Transmembrane helix</keyword>
<dbReference type="AlphaFoldDB" id="D1AJK6"/>
<feature type="transmembrane region" description="Helical" evidence="1">
    <location>
        <begin position="81"/>
        <end position="103"/>
    </location>
</feature>
<evidence type="ECO:0000256" key="1">
    <source>
        <dbReference type="SAM" id="Phobius"/>
    </source>
</evidence>
<keyword evidence="3" id="KW-1185">Reference proteome</keyword>